<dbReference type="EMBL" id="LNCD01000070">
    <property type="protein sequence ID" value="KWV52694.1"/>
    <property type="molecule type" value="Genomic_DNA"/>
</dbReference>
<organism evidence="2 3">
    <name type="scientific">Rhizobium altiplani</name>
    <dbReference type="NCBI Taxonomy" id="1864509"/>
    <lineage>
        <taxon>Bacteria</taxon>
        <taxon>Pseudomonadati</taxon>
        <taxon>Pseudomonadota</taxon>
        <taxon>Alphaproteobacteria</taxon>
        <taxon>Hyphomicrobiales</taxon>
        <taxon>Rhizobiaceae</taxon>
        <taxon>Rhizobium/Agrobacterium group</taxon>
        <taxon>Rhizobium</taxon>
    </lineage>
</organism>
<feature type="chain" id="PRO_5007137057" description="Lipoprotein" evidence="1">
    <location>
        <begin position="22"/>
        <end position="93"/>
    </location>
</feature>
<protein>
    <recommendedName>
        <fullName evidence="4">Lipoprotein</fullName>
    </recommendedName>
</protein>
<gene>
    <name evidence="2" type="ORF">AS026_04190</name>
</gene>
<name>A0A109JPX1_9HYPH</name>
<dbReference type="PROSITE" id="PS51257">
    <property type="entry name" value="PROKAR_LIPOPROTEIN"/>
    <property type="match status" value="1"/>
</dbReference>
<comment type="caution">
    <text evidence="2">The sequence shown here is derived from an EMBL/GenBank/DDBJ whole genome shotgun (WGS) entry which is preliminary data.</text>
</comment>
<proteinExistence type="predicted"/>
<accession>A0A109JPX1</accession>
<evidence type="ECO:0000313" key="2">
    <source>
        <dbReference type="EMBL" id="KWV52694.1"/>
    </source>
</evidence>
<keyword evidence="3" id="KW-1185">Reference proteome</keyword>
<sequence>MSMRTLVLALALAAVSIGLSACQTMTPEERRAADEAQCLRYGFRRGTDGFAGCMQRIDLYRRTQARYDSDLLMLQMSYDLDRPYYGRGYGRHW</sequence>
<keyword evidence="1" id="KW-0732">Signal</keyword>
<evidence type="ECO:0000256" key="1">
    <source>
        <dbReference type="SAM" id="SignalP"/>
    </source>
</evidence>
<dbReference type="Proteomes" id="UP000068164">
    <property type="component" value="Unassembled WGS sequence"/>
</dbReference>
<feature type="signal peptide" evidence="1">
    <location>
        <begin position="1"/>
        <end position="21"/>
    </location>
</feature>
<evidence type="ECO:0008006" key="4">
    <source>
        <dbReference type="Google" id="ProtNLM"/>
    </source>
</evidence>
<reference evidence="2 3" key="1">
    <citation type="submission" date="2015-11" db="EMBL/GenBank/DDBJ databases">
        <title>Draft Genome Sequence of the Strain BR 10423 (Rhizobium sp.) isolated from nodules of Mimosa pudica.</title>
        <authorList>
            <person name="Barauna A.C."/>
            <person name="Zilli J.E."/>
            <person name="Simoes-Araujo J.L."/>
            <person name="Reis V.M."/>
            <person name="James E.K."/>
            <person name="Reis F.B.Jr."/>
            <person name="Rouws L.F."/>
            <person name="Passos S.R."/>
            <person name="Gois S.R."/>
        </authorList>
    </citation>
    <scope>NUCLEOTIDE SEQUENCE [LARGE SCALE GENOMIC DNA]</scope>
    <source>
        <strain evidence="2 3">BR10423</strain>
    </source>
</reference>
<dbReference type="AlphaFoldDB" id="A0A109JPX1"/>
<evidence type="ECO:0000313" key="3">
    <source>
        <dbReference type="Proteomes" id="UP000068164"/>
    </source>
</evidence>